<keyword evidence="3" id="KW-1185">Reference proteome</keyword>
<protein>
    <recommendedName>
        <fullName evidence="1">PorZ N-terminal beta-propeller domain-containing protein</fullName>
    </recommendedName>
</protein>
<dbReference type="Proteomes" id="UP000187209">
    <property type="component" value="Unassembled WGS sequence"/>
</dbReference>
<dbReference type="AlphaFoldDB" id="A0A1R2AKW2"/>
<evidence type="ECO:0000313" key="3">
    <source>
        <dbReference type="Proteomes" id="UP000187209"/>
    </source>
</evidence>
<evidence type="ECO:0000259" key="1">
    <source>
        <dbReference type="Pfam" id="PF21544"/>
    </source>
</evidence>
<dbReference type="EMBL" id="MPUH01002493">
    <property type="protein sequence ID" value="OMJ65075.1"/>
    <property type="molecule type" value="Genomic_DNA"/>
</dbReference>
<comment type="caution">
    <text evidence="2">The sequence shown here is derived from an EMBL/GenBank/DDBJ whole genome shotgun (WGS) entry which is preliminary data.</text>
</comment>
<proteinExistence type="predicted"/>
<name>A0A1R2AKW2_9CILI</name>
<feature type="domain" description="PorZ N-terminal beta-propeller" evidence="1">
    <location>
        <begin position="17"/>
        <end position="53"/>
    </location>
</feature>
<gene>
    <name evidence="2" type="ORF">SteCoe_39436</name>
</gene>
<dbReference type="Pfam" id="PF21544">
    <property type="entry name" value="PorZ_N_b_propeller"/>
    <property type="match status" value="1"/>
</dbReference>
<dbReference type="InterPro" id="IPR048954">
    <property type="entry name" value="PorZ_N"/>
</dbReference>
<sequence>MVIATNHILDKPIPSKFGNRVYLSTGFGLSILNLDKKEINHEFFFDKKLEKFANDYCCEEDFLPKID</sequence>
<organism evidence="2 3">
    <name type="scientific">Stentor coeruleus</name>
    <dbReference type="NCBI Taxonomy" id="5963"/>
    <lineage>
        <taxon>Eukaryota</taxon>
        <taxon>Sar</taxon>
        <taxon>Alveolata</taxon>
        <taxon>Ciliophora</taxon>
        <taxon>Postciliodesmatophora</taxon>
        <taxon>Heterotrichea</taxon>
        <taxon>Heterotrichida</taxon>
        <taxon>Stentoridae</taxon>
        <taxon>Stentor</taxon>
    </lineage>
</organism>
<evidence type="ECO:0000313" key="2">
    <source>
        <dbReference type="EMBL" id="OMJ65075.1"/>
    </source>
</evidence>
<reference evidence="2 3" key="1">
    <citation type="submission" date="2016-11" db="EMBL/GenBank/DDBJ databases">
        <title>The macronuclear genome of Stentor coeruleus: a giant cell with tiny introns.</title>
        <authorList>
            <person name="Slabodnick M."/>
            <person name="Ruby J.G."/>
            <person name="Reiff S.B."/>
            <person name="Swart E.C."/>
            <person name="Gosai S."/>
            <person name="Prabakaran S."/>
            <person name="Witkowska E."/>
            <person name="Larue G.E."/>
            <person name="Fisher S."/>
            <person name="Freeman R.M."/>
            <person name="Gunawardena J."/>
            <person name="Chu W."/>
            <person name="Stover N.A."/>
            <person name="Gregory B.D."/>
            <person name="Nowacki M."/>
            <person name="Derisi J."/>
            <person name="Roy S.W."/>
            <person name="Marshall W.F."/>
            <person name="Sood P."/>
        </authorList>
    </citation>
    <scope>NUCLEOTIDE SEQUENCE [LARGE SCALE GENOMIC DNA]</scope>
    <source>
        <strain evidence="2">WM001</strain>
    </source>
</reference>
<accession>A0A1R2AKW2</accession>